<dbReference type="SUPFAM" id="SSF48008">
    <property type="entry name" value="GntR ligand-binding domain-like"/>
    <property type="match status" value="1"/>
</dbReference>
<protein>
    <submittedName>
        <fullName evidence="6">GntR family transcriptional regulator</fullName>
    </submittedName>
</protein>
<evidence type="ECO:0000259" key="5">
    <source>
        <dbReference type="PROSITE" id="PS50949"/>
    </source>
</evidence>
<feature type="region of interest" description="Disordered" evidence="4">
    <location>
        <begin position="1"/>
        <end position="23"/>
    </location>
</feature>
<reference evidence="6" key="1">
    <citation type="submission" date="2022-06" db="EMBL/GenBank/DDBJ databases">
        <title>Rothia sp. isolated from sandalwood seedling.</title>
        <authorList>
            <person name="Tuikhar N."/>
            <person name="Kirdat K."/>
            <person name="Thorat V."/>
            <person name="Swetha P."/>
            <person name="Padma S."/>
            <person name="Sundararaj R."/>
            <person name="Yadav A."/>
        </authorList>
    </citation>
    <scope>NUCLEOTIDE SEQUENCE</scope>
    <source>
        <strain evidence="6">AR01</strain>
    </source>
</reference>
<dbReference type="SUPFAM" id="SSF46785">
    <property type="entry name" value="Winged helix' DNA-binding domain"/>
    <property type="match status" value="1"/>
</dbReference>
<evidence type="ECO:0000256" key="1">
    <source>
        <dbReference type="ARBA" id="ARBA00023015"/>
    </source>
</evidence>
<dbReference type="PANTHER" id="PTHR43537">
    <property type="entry name" value="TRANSCRIPTIONAL REGULATOR, GNTR FAMILY"/>
    <property type="match status" value="1"/>
</dbReference>
<dbReference type="InterPro" id="IPR008920">
    <property type="entry name" value="TF_FadR/GntR_C"/>
</dbReference>
<feature type="domain" description="HTH gntR-type" evidence="5">
    <location>
        <begin position="21"/>
        <end position="88"/>
    </location>
</feature>
<accession>A0A9X2KM81</accession>
<dbReference type="InterPro" id="IPR036390">
    <property type="entry name" value="WH_DNA-bd_sf"/>
</dbReference>
<dbReference type="RefSeq" id="WP_254168280.1">
    <property type="nucleotide sequence ID" value="NZ_JANAFB010000042.1"/>
</dbReference>
<comment type="caution">
    <text evidence="6">The sequence shown here is derived from an EMBL/GenBank/DDBJ whole genome shotgun (WGS) entry which is preliminary data.</text>
</comment>
<proteinExistence type="predicted"/>
<evidence type="ECO:0000256" key="2">
    <source>
        <dbReference type="ARBA" id="ARBA00023125"/>
    </source>
</evidence>
<dbReference type="PANTHER" id="PTHR43537:SF45">
    <property type="entry name" value="GNTR FAMILY REGULATORY PROTEIN"/>
    <property type="match status" value="1"/>
</dbReference>
<dbReference type="SMART" id="SM00895">
    <property type="entry name" value="FCD"/>
    <property type="match status" value="1"/>
</dbReference>
<dbReference type="AlphaFoldDB" id="A0A9X2KM81"/>
<gene>
    <name evidence="6" type="ORF">NBM05_13065</name>
</gene>
<sequence length="230" mass="24981">MSIKSTGASREPQGSGPGRAASRTAQAVEALRTMIVDGEFAPGEVLREVEISEQLGVSRNTLRECFRLLDHVGLVVLAPYRGASVATPTVASILDIYRVRRIIEGQAILGSFPGHPAVAQVRRAVERGREAALGGDWRGVGSADIEFHRGIIQLADSPRLTRVFAELSAELRLAFGVIDDPEYLHAPFLELNGSLLELLEAGEAAKAQRLLESYLQRAERVLVSAYERRG</sequence>
<organism evidence="6 7">
    <name type="scientific">Rothia santali</name>
    <dbReference type="NCBI Taxonomy" id="2949643"/>
    <lineage>
        <taxon>Bacteria</taxon>
        <taxon>Bacillati</taxon>
        <taxon>Actinomycetota</taxon>
        <taxon>Actinomycetes</taxon>
        <taxon>Micrococcales</taxon>
        <taxon>Micrococcaceae</taxon>
        <taxon>Rothia</taxon>
    </lineage>
</organism>
<dbReference type="SMART" id="SM00345">
    <property type="entry name" value="HTH_GNTR"/>
    <property type="match status" value="1"/>
</dbReference>
<dbReference type="EMBL" id="JANAFB010000042">
    <property type="protein sequence ID" value="MCP3426911.1"/>
    <property type="molecule type" value="Genomic_DNA"/>
</dbReference>
<dbReference type="CDD" id="cd07377">
    <property type="entry name" value="WHTH_GntR"/>
    <property type="match status" value="1"/>
</dbReference>
<dbReference type="GO" id="GO:0003677">
    <property type="term" value="F:DNA binding"/>
    <property type="evidence" value="ECO:0007669"/>
    <property type="project" value="UniProtKB-KW"/>
</dbReference>
<keyword evidence="1" id="KW-0805">Transcription regulation</keyword>
<dbReference type="GO" id="GO:0003700">
    <property type="term" value="F:DNA-binding transcription factor activity"/>
    <property type="evidence" value="ECO:0007669"/>
    <property type="project" value="InterPro"/>
</dbReference>
<dbReference type="InterPro" id="IPR036388">
    <property type="entry name" value="WH-like_DNA-bd_sf"/>
</dbReference>
<dbReference type="PROSITE" id="PS50949">
    <property type="entry name" value="HTH_GNTR"/>
    <property type="match status" value="1"/>
</dbReference>
<dbReference type="Pfam" id="PF07729">
    <property type="entry name" value="FCD"/>
    <property type="match status" value="1"/>
</dbReference>
<dbReference type="Gene3D" id="1.20.120.530">
    <property type="entry name" value="GntR ligand-binding domain-like"/>
    <property type="match status" value="1"/>
</dbReference>
<keyword evidence="7" id="KW-1185">Reference proteome</keyword>
<evidence type="ECO:0000313" key="6">
    <source>
        <dbReference type="EMBL" id="MCP3426911.1"/>
    </source>
</evidence>
<dbReference type="Proteomes" id="UP001139502">
    <property type="component" value="Unassembled WGS sequence"/>
</dbReference>
<keyword evidence="3" id="KW-0804">Transcription</keyword>
<evidence type="ECO:0000256" key="4">
    <source>
        <dbReference type="SAM" id="MobiDB-lite"/>
    </source>
</evidence>
<dbReference type="Pfam" id="PF00392">
    <property type="entry name" value="GntR"/>
    <property type="match status" value="1"/>
</dbReference>
<dbReference type="Gene3D" id="1.10.10.10">
    <property type="entry name" value="Winged helix-like DNA-binding domain superfamily/Winged helix DNA-binding domain"/>
    <property type="match status" value="1"/>
</dbReference>
<evidence type="ECO:0000313" key="7">
    <source>
        <dbReference type="Proteomes" id="UP001139502"/>
    </source>
</evidence>
<dbReference type="InterPro" id="IPR000524">
    <property type="entry name" value="Tscrpt_reg_HTH_GntR"/>
</dbReference>
<evidence type="ECO:0000256" key="3">
    <source>
        <dbReference type="ARBA" id="ARBA00023163"/>
    </source>
</evidence>
<keyword evidence="2" id="KW-0238">DNA-binding</keyword>
<name>A0A9X2KM81_9MICC</name>
<dbReference type="InterPro" id="IPR011711">
    <property type="entry name" value="GntR_C"/>
</dbReference>